<reference evidence="1 2" key="1">
    <citation type="journal article" date="2015" name="Genome Announc.">
        <title>Expanding the biotechnology potential of lactobacilli through comparative genomics of 213 strains and associated genera.</title>
        <authorList>
            <person name="Sun Z."/>
            <person name="Harris H.M."/>
            <person name="McCann A."/>
            <person name="Guo C."/>
            <person name="Argimon S."/>
            <person name="Zhang W."/>
            <person name="Yang X."/>
            <person name="Jeffery I.B."/>
            <person name="Cooney J.C."/>
            <person name="Kagawa T.F."/>
            <person name="Liu W."/>
            <person name="Song Y."/>
            <person name="Salvetti E."/>
            <person name="Wrobel A."/>
            <person name="Rasinkangas P."/>
            <person name="Parkhill J."/>
            <person name="Rea M.C."/>
            <person name="O'Sullivan O."/>
            <person name="Ritari J."/>
            <person name="Douillard F.P."/>
            <person name="Paul Ross R."/>
            <person name="Yang R."/>
            <person name="Briner A.E."/>
            <person name="Felis G.E."/>
            <person name="de Vos W.M."/>
            <person name="Barrangou R."/>
            <person name="Klaenhammer T.R."/>
            <person name="Caufield P.W."/>
            <person name="Cui Y."/>
            <person name="Zhang H."/>
            <person name="O'Toole P.W."/>
        </authorList>
    </citation>
    <scope>NUCLEOTIDE SEQUENCE [LARGE SCALE GENOMIC DNA]</scope>
    <source>
        <strain evidence="1 2">DSM 20253</strain>
    </source>
</reference>
<name>A0A0R2D581_9LACO</name>
<evidence type="ECO:0000313" key="1">
    <source>
        <dbReference type="EMBL" id="KRM98442.1"/>
    </source>
</evidence>
<dbReference type="STRING" id="1423796.FC24_GL001327"/>
<accession>A0A0R2D581</accession>
<protein>
    <submittedName>
        <fullName evidence="1">Uncharacterized protein</fullName>
    </submittedName>
</protein>
<dbReference type="PATRIC" id="fig|1423796.3.peg.1353"/>
<keyword evidence="2" id="KW-1185">Reference proteome</keyword>
<sequence length="110" mass="12706">MWGQLIMAEKFTIDLIQEITRNDGSTYIDISNMMMNGRAELAAIRGLIKQVRIIQLNIPHSTAVTAYEKYLNEHFTIPAEDFDQWQEWLPEKGTASEKNYQAIIHENHVG</sequence>
<proteinExistence type="predicted"/>
<dbReference type="Proteomes" id="UP000051638">
    <property type="component" value="Unassembled WGS sequence"/>
</dbReference>
<dbReference type="EMBL" id="AYYI01000034">
    <property type="protein sequence ID" value="KRM98442.1"/>
    <property type="molecule type" value="Genomic_DNA"/>
</dbReference>
<organism evidence="1 2">
    <name type="scientific">Loigolactobacillus rennini DSM 20253</name>
    <dbReference type="NCBI Taxonomy" id="1423796"/>
    <lineage>
        <taxon>Bacteria</taxon>
        <taxon>Bacillati</taxon>
        <taxon>Bacillota</taxon>
        <taxon>Bacilli</taxon>
        <taxon>Lactobacillales</taxon>
        <taxon>Lactobacillaceae</taxon>
        <taxon>Loigolactobacillus</taxon>
    </lineage>
</organism>
<gene>
    <name evidence="1" type="ORF">FC24_GL001327</name>
</gene>
<dbReference type="AlphaFoldDB" id="A0A0R2D581"/>
<evidence type="ECO:0000313" key="2">
    <source>
        <dbReference type="Proteomes" id="UP000051638"/>
    </source>
</evidence>
<comment type="caution">
    <text evidence="1">The sequence shown here is derived from an EMBL/GenBank/DDBJ whole genome shotgun (WGS) entry which is preliminary data.</text>
</comment>